<reference evidence="2" key="2">
    <citation type="submission" date="2025-08" db="UniProtKB">
        <authorList>
            <consortium name="RefSeq"/>
        </authorList>
    </citation>
    <scope>IDENTIFICATION</scope>
    <source>
        <tissue evidence="2">Leaf</tissue>
    </source>
</reference>
<reference evidence="1" key="1">
    <citation type="journal article" date="2014" name="Nat. Commun.">
        <title>The tobacco genome sequence and its comparison with those of tomato and potato.</title>
        <authorList>
            <person name="Sierro N."/>
            <person name="Battey J.N."/>
            <person name="Ouadi S."/>
            <person name="Bakaher N."/>
            <person name="Bovet L."/>
            <person name="Willig A."/>
            <person name="Goepfert S."/>
            <person name="Peitsch M.C."/>
            <person name="Ivanov N.V."/>
        </authorList>
    </citation>
    <scope>NUCLEOTIDE SEQUENCE [LARGE SCALE GENOMIC DNA]</scope>
</reference>
<gene>
    <name evidence="2" type="primary">LOC142166789</name>
</gene>
<dbReference type="RefSeq" id="XP_075082213.1">
    <property type="nucleotide sequence ID" value="XM_075226112.1"/>
</dbReference>
<proteinExistence type="predicted"/>
<keyword evidence="1" id="KW-1185">Reference proteome</keyword>
<evidence type="ECO:0000313" key="2">
    <source>
        <dbReference type="RefSeq" id="XP_075082213.1"/>
    </source>
</evidence>
<accession>A0AC58SB56</accession>
<organism evidence="1 2">
    <name type="scientific">Nicotiana tabacum</name>
    <name type="common">Common tobacco</name>
    <dbReference type="NCBI Taxonomy" id="4097"/>
    <lineage>
        <taxon>Eukaryota</taxon>
        <taxon>Viridiplantae</taxon>
        <taxon>Streptophyta</taxon>
        <taxon>Embryophyta</taxon>
        <taxon>Tracheophyta</taxon>
        <taxon>Spermatophyta</taxon>
        <taxon>Magnoliopsida</taxon>
        <taxon>eudicotyledons</taxon>
        <taxon>Gunneridae</taxon>
        <taxon>Pentapetalae</taxon>
        <taxon>asterids</taxon>
        <taxon>lamiids</taxon>
        <taxon>Solanales</taxon>
        <taxon>Solanaceae</taxon>
        <taxon>Nicotianoideae</taxon>
        <taxon>Nicotianeae</taxon>
        <taxon>Nicotiana</taxon>
    </lineage>
</organism>
<protein>
    <submittedName>
        <fullName evidence="2">Uncharacterized protein LOC142166789</fullName>
    </submittedName>
</protein>
<dbReference type="Proteomes" id="UP000790787">
    <property type="component" value="Chromosome 2"/>
</dbReference>
<evidence type="ECO:0000313" key="1">
    <source>
        <dbReference type="Proteomes" id="UP000790787"/>
    </source>
</evidence>
<name>A0AC58SB56_TOBAC</name>
<sequence length="195" mass="22112">MVSFLESYLPYVVTKRVQWQLAYNKWFKCNTDGVFKGNPGPSSYALCVRNDAGDVLFAKAEELGLSTNTIAEAKAIVEGLSYCVQKQLHPLIIQTDSMLMKKIIDGIWEVPWNIGKEINKINQLKHNFNVIFEHVLREGNTLADYLAKFVFSSAGSRENLGILRHLQKLLCSTTCIYDECQTLEPVSIRAKKYSN</sequence>